<keyword evidence="2" id="KW-0472">Membrane</keyword>
<proteinExistence type="predicted"/>
<comment type="caution">
    <text evidence="3">The sequence shown here is derived from an EMBL/GenBank/DDBJ whole genome shotgun (WGS) entry which is preliminary data.</text>
</comment>
<evidence type="ECO:0000256" key="2">
    <source>
        <dbReference type="SAM" id="Phobius"/>
    </source>
</evidence>
<keyword evidence="2" id="KW-0812">Transmembrane</keyword>
<feature type="compositionally biased region" description="Basic and acidic residues" evidence="1">
    <location>
        <begin position="49"/>
        <end position="67"/>
    </location>
</feature>
<sequence length="74" mass="8618">MPSSPLHPDWLIAPIWIHKHTAFLPSMLVLFLCMYEMPNVGERSLLDTPHAEHEHGRMEEEQRRDAELSAEITQ</sequence>
<evidence type="ECO:0000313" key="4">
    <source>
        <dbReference type="Proteomes" id="UP000683000"/>
    </source>
</evidence>
<keyword evidence="4" id="KW-1185">Reference proteome</keyword>
<evidence type="ECO:0000313" key="3">
    <source>
        <dbReference type="EMBL" id="KAG6381448.1"/>
    </source>
</evidence>
<accession>A0A8I2Z272</accession>
<gene>
    <name evidence="3" type="ORF">JVT61DRAFT_15</name>
</gene>
<protein>
    <submittedName>
        <fullName evidence="3">Uncharacterized protein</fullName>
    </submittedName>
</protein>
<keyword evidence="2" id="KW-1133">Transmembrane helix</keyword>
<dbReference type="AlphaFoldDB" id="A0A8I2Z272"/>
<dbReference type="EMBL" id="JAGFBS010000001">
    <property type="protein sequence ID" value="KAG6381448.1"/>
    <property type="molecule type" value="Genomic_DNA"/>
</dbReference>
<dbReference type="OrthoDB" id="6278596at2759"/>
<reference evidence="3" key="1">
    <citation type="submission" date="2021-03" db="EMBL/GenBank/DDBJ databases">
        <title>Evolutionary innovations through gain and loss of genes in the ectomycorrhizal Boletales.</title>
        <authorList>
            <person name="Wu G."/>
            <person name="Miyauchi S."/>
            <person name="Morin E."/>
            <person name="Yang Z.-L."/>
            <person name="Xu J."/>
            <person name="Martin F.M."/>
        </authorList>
    </citation>
    <scope>NUCLEOTIDE SEQUENCE</scope>
    <source>
        <strain evidence="3">BR01</strain>
    </source>
</reference>
<feature type="transmembrane region" description="Helical" evidence="2">
    <location>
        <begin position="15"/>
        <end position="35"/>
    </location>
</feature>
<feature type="region of interest" description="Disordered" evidence="1">
    <location>
        <begin position="46"/>
        <end position="74"/>
    </location>
</feature>
<name>A0A8I2Z272_9AGAM</name>
<evidence type="ECO:0000256" key="1">
    <source>
        <dbReference type="SAM" id="MobiDB-lite"/>
    </source>
</evidence>
<organism evidence="3 4">
    <name type="scientific">Boletus reticuloceps</name>
    <dbReference type="NCBI Taxonomy" id="495285"/>
    <lineage>
        <taxon>Eukaryota</taxon>
        <taxon>Fungi</taxon>
        <taxon>Dikarya</taxon>
        <taxon>Basidiomycota</taxon>
        <taxon>Agaricomycotina</taxon>
        <taxon>Agaricomycetes</taxon>
        <taxon>Agaricomycetidae</taxon>
        <taxon>Boletales</taxon>
        <taxon>Boletineae</taxon>
        <taxon>Boletaceae</taxon>
        <taxon>Boletoideae</taxon>
        <taxon>Boletus</taxon>
    </lineage>
</organism>
<dbReference type="Proteomes" id="UP000683000">
    <property type="component" value="Unassembled WGS sequence"/>
</dbReference>